<dbReference type="InterPro" id="IPR016024">
    <property type="entry name" value="ARM-type_fold"/>
</dbReference>
<dbReference type="GO" id="GO:0005829">
    <property type="term" value="C:cytosol"/>
    <property type="evidence" value="ECO:0007669"/>
    <property type="project" value="TreeGrafter"/>
</dbReference>
<dbReference type="PANTHER" id="PTHR10648">
    <property type="entry name" value="SERINE/THREONINE-PROTEIN PHOSPHATASE PP2A 65 KDA REGULATORY SUBUNIT"/>
    <property type="match status" value="1"/>
</dbReference>
<feature type="coiled-coil region" evidence="2">
    <location>
        <begin position="595"/>
        <end position="622"/>
    </location>
</feature>
<dbReference type="Gene3D" id="3.60.110.10">
    <property type="entry name" value="Carbon-nitrogen hydrolase"/>
    <property type="match status" value="1"/>
</dbReference>
<dbReference type="PANTHER" id="PTHR10648:SF4">
    <property type="entry name" value="PROTEIN PHOSPHATASE 2 (FORMERLY 2A), REGULATORY SUBUNIT A, BETA ISOFORM-RELATED"/>
    <property type="match status" value="1"/>
</dbReference>
<dbReference type="Pfam" id="PF13646">
    <property type="entry name" value="HEAT_2"/>
    <property type="match status" value="2"/>
</dbReference>
<dbReference type="EMBL" id="CP042908">
    <property type="protein sequence ID" value="QIB91008.1"/>
    <property type="molecule type" value="Genomic_DNA"/>
</dbReference>
<dbReference type="GO" id="GO:0000159">
    <property type="term" value="C:protein phosphatase type 2A complex"/>
    <property type="evidence" value="ECO:0007669"/>
    <property type="project" value="TreeGrafter"/>
</dbReference>
<dbReference type="InterPro" id="IPR036526">
    <property type="entry name" value="C-N_Hydrolase_sf"/>
</dbReference>
<sequence>MIDQQKIHKQCFSKDQNERTDGLDQLNYNFFLLPDKQQAWNDIIILATESGINYQITNAISSAFPHMPDKQRAWNNLHKLINDENYRVKWNVVSALGNIFSYLPDKQCAWKNLIKLFFGQEKYFGYTLAESVGTAFFFMSDKQQAWDDLHKLTTAEDPKVRSKVIFAIERAFIHIPNKQQVWNDLHRLTNDEDPEVRSNVAHSIGQTFSYLLDKQQAWNDLHQLTNDEDPEVRSKVVFAINHSFFHIPNKQQAWNDLHRLTNDEDPKVRSSVAYSIGQTFSHLLDKQQAWNDLHQLTIDEDPEVRYNAASALCSSFSQIPDRQQAWNDLDRLANDDEHTVRMDVARELDSVLLRVLDKQRVFEYIHKLTTDEDNSVRTNATASLRRVFSQVPDKHQAWNDLHRLTNDEYITVRCNAVSAIGHVFSQLPDKTQAHKELIKLTNDEIKVVRAYANNSLGMVSIFNASQIEKDYKKELETALESFERAEEESCGEWNKPAKFNLPFFRFIHTIVFEKLEAKDKAAKYLKVARNIFGKSGNQELLFEAINNLANSLIEADNQNVGYLNGKNREICFYKNYFDCIAELLSNNEETAPFPIEAIRMGIQILNRNLKEILEETKEIKIKDGLEFEVLYVPVSKCEKEIVRVAAVQFDFRLSDTIFPPQIIDKEKTRRKILHILNIARYEGVDIVCLPELCLYEDWISDIEGMYKEVAIIAGSFYNEKKQNVCKSLFISGMDIPLQEKITPSPFEETGIINQKMVPGNKLYIYNTKLGKYSILICRDFINLRHHIRGKIDIIFVPSYNKAIKRFHEDANNHITNSAAYIVISNTSFYGGTSIFGRIRKEFNSELVEAGYKVSEDGLYKLCELNKGEEGLIIAELNLIHKSLQVPAPANPEEDIRPVSFIEKKIIKFPR</sequence>
<name>A0A6C0VIL2_METMZ</name>
<dbReference type="SUPFAM" id="SSF48371">
    <property type="entry name" value="ARM repeat"/>
    <property type="match status" value="1"/>
</dbReference>
<protein>
    <recommendedName>
        <fullName evidence="5">CN hydrolase domain-containing protein</fullName>
    </recommendedName>
</protein>
<proteinExistence type="predicted"/>
<dbReference type="AlphaFoldDB" id="A0A6C0VIL2"/>
<dbReference type="GeneID" id="44087074"/>
<keyword evidence="1" id="KW-0677">Repeat</keyword>
<dbReference type="RefSeq" id="WP_163645531.1">
    <property type="nucleotide sequence ID" value="NZ_CP042908.1"/>
</dbReference>
<dbReference type="Proteomes" id="UP000467371">
    <property type="component" value="Chromosome"/>
</dbReference>
<gene>
    <name evidence="3" type="ORF">FQU78_08020</name>
</gene>
<evidence type="ECO:0000313" key="4">
    <source>
        <dbReference type="Proteomes" id="UP000467371"/>
    </source>
</evidence>
<dbReference type="InterPro" id="IPR051023">
    <property type="entry name" value="PP2A_Regulatory_Subunit_A"/>
</dbReference>
<evidence type="ECO:0000256" key="1">
    <source>
        <dbReference type="ARBA" id="ARBA00022737"/>
    </source>
</evidence>
<dbReference type="CDD" id="cd07197">
    <property type="entry name" value="nitrilase"/>
    <property type="match status" value="1"/>
</dbReference>
<dbReference type="Gene3D" id="1.25.10.10">
    <property type="entry name" value="Leucine-rich Repeat Variant"/>
    <property type="match status" value="2"/>
</dbReference>
<dbReference type="GO" id="GO:0019888">
    <property type="term" value="F:protein phosphatase regulator activity"/>
    <property type="evidence" value="ECO:0007669"/>
    <property type="project" value="TreeGrafter"/>
</dbReference>
<dbReference type="InterPro" id="IPR011989">
    <property type="entry name" value="ARM-like"/>
</dbReference>
<accession>A0A6C0VIL2</accession>
<evidence type="ECO:0000313" key="3">
    <source>
        <dbReference type="EMBL" id="QIB91008.1"/>
    </source>
</evidence>
<evidence type="ECO:0000256" key="2">
    <source>
        <dbReference type="SAM" id="Coils"/>
    </source>
</evidence>
<organism evidence="3 4">
    <name type="scientific">Methanosarcina mazei</name>
    <name type="common">Methanosarcina frisia</name>
    <dbReference type="NCBI Taxonomy" id="2209"/>
    <lineage>
        <taxon>Archaea</taxon>
        <taxon>Methanobacteriati</taxon>
        <taxon>Methanobacteriota</taxon>
        <taxon>Stenosarchaea group</taxon>
        <taxon>Methanomicrobia</taxon>
        <taxon>Methanosarcinales</taxon>
        <taxon>Methanosarcinaceae</taxon>
        <taxon>Methanosarcina</taxon>
    </lineage>
</organism>
<evidence type="ECO:0008006" key="5">
    <source>
        <dbReference type="Google" id="ProtNLM"/>
    </source>
</evidence>
<keyword evidence="2" id="KW-0175">Coiled coil</keyword>
<reference evidence="3 4" key="1">
    <citation type="journal article" date="2020" name="Environ. Microbiol. Rep.">
        <title>Redox cycling of Fe(II) and Fe(III) in magnetite accelerates aceticlastic methanogenesis by Methanosarcina mazei.</title>
        <authorList>
            <person name="Wang H."/>
            <person name="Byrne J.M."/>
            <person name="Liu P."/>
            <person name="Liu J."/>
            <person name="Dong X."/>
            <person name="Lu Y."/>
        </authorList>
    </citation>
    <scope>NUCLEOTIDE SEQUENCE [LARGE SCALE GENOMIC DNA]</scope>
    <source>
        <strain evidence="4">zm-15</strain>
    </source>
</reference>
<dbReference type="SUPFAM" id="SSF56317">
    <property type="entry name" value="Carbon-nitrogen hydrolase"/>
    <property type="match status" value="1"/>
</dbReference>